<evidence type="ECO:0000313" key="1">
    <source>
        <dbReference type="EMBL" id="GAG61383.1"/>
    </source>
</evidence>
<dbReference type="SUPFAM" id="SSF53383">
    <property type="entry name" value="PLP-dependent transferases"/>
    <property type="match status" value="1"/>
</dbReference>
<accession>X0ZLX3</accession>
<proteinExistence type="predicted"/>
<dbReference type="Gene3D" id="3.40.640.10">
    <property type="entry name" value="Type I PLP-dependent aspartate aminotransferase-like (Major domain)"/>
    <property type="match status" value="1"/>
</dbReference>
<dbReference type="InterPro" id="IPR015422">
    <property type="entry name" value="PyrdxlP-dep_Trfase_small"/>
</dbReference>
<reference evidence="1" key="1">
    <citation type="journal article" date="2014" name="Front. Microbiol.">
        <title>High frequency of phylogenetically diverse reductive dehalogenase-homologous genes in deep subseafloor sedimentary metagenomes.</title>
        <authorList>
            <person name="Kawai M."/>
            <person name="Futagami T."/>
            <person name="Toyoda A."/>
            <person name="Takaki Y."/>
            <person name="Nishi S."/>
            <person name="Hori S."/>
            <person name="Arai W."/>
            <person name="Tsubouchi T."/>
            <person name="Morono Y."/>
            <person name="Uchiyama I."/>
            <person name="Ito T."/>
            <person name="Fujiyama A."/>
            <person name="Inagaki F."/>
            <person name="Takami H."/>
        </authorList>
    </citation>
    <scope>NUCLEOTIDE SEQUENCE</scope>
    <source>
        <strain evidence="1">Expedition CK06-06</strain>
    </source>
</reference>
<dbReference type="Gene3D" id="3.90.1150.10">
    <property type="entry name" value="Aspartate Aminotransferase, domain 1"/>
    <property type="match status" value="1"/>
</dbReference>
<dbReference type="EMBL" id="BART01002416">
    <property type="protein sequence ID" value="GAG61383.1"/>
    <property type="molecule type" value="Genomic_DNA"/>
</dbReference>
<organism evidence="1">
    <name type="scientific">marine sediment metagenome</name>
    <dbReference type="NCBI Taxonomy" id="412755"/>
    <lineage>
        <taxon>unclassified sequences</taxon>
        <taxon>metagenomes</taxon>
        <taxon>ecological metagenomes</taxon>
    </lineage>
</organism>
<name>X0ZLX3_9ZZZZ</name>
<dbReference type="InterPro" id="IPR015421">
    <property type="entry name" value="PyrdxlP-dep_Trfase_major"/>
</dbReference>
<dbReference type="AlphaFoldDB" id="X0ZLX3"/>
<protein>
    <recommendedName>
        <fullName evidence="2">Aminotransferase class V domain-containing protein</fullName>
    </recommendedName>
</protein>
<comment type="caution">
    <text evidence="1">The sequence shown here is derived from an EMBL/GenBank/DDBJ whole genome shotgun (WGS) entry which is preliminary data.</text>
</comment>
<sequence length="145" mass="16165">MWPTIVGVGYPGAIKKGAQKFETLGQRDNSRIAAMSKTVEFHNTIGKARIEARIRTLSSAFKRELKKRIPRVKFYTPLDPELSLGVAVFTPPGIDLSKALDTLYHDHNIGCAVFGGDLAGIRMCPHIYNTREEMDKAVYALMKLD</sequence>
<dbReference type="InterPro" id="IPR015424">
    <property type="entry name" value="PyrdxlP-dep_Trfase"/>
</dbReference>
<evidence type="ECO:0008006" key="2">
    <source>
        <dbReference type="Google" id="ProtNLM"/>
    </source>
</evidence>
<gene>
    <name evidence="1" type="ORF">S01H4_07400</name>
</gene>